<dbReference type="SUPFAM" id="SSF46894">
    <property type="entry name" value="C-terminal effector domain of the bipartite response regulators"/>
    <property type="match status" value="1"/>
</dbReference>
<protein>
    <recommendedName>
        <fullName evidence="1">Stage 0 sporulation protein A homolog</fullName>
    </recommendedName>
</protein>
<dbReference type="SMART" id="SM00448">
    <property type="entry name" value="REC"/>
    <property type="match status" value="1"/>
</dbReference>
<evidence type="ECO:0000256" key="1">
    <source>
        <dbReference type="ARBA" id="ARBA00018672"/>
    </source>
</evidence>
<evidence type="ECO:0000313" key="13">
    <source>
        <dbReference type="Proteomes" id="UP000824165"/>
    </source>
</evidence>
<name>A0A9D1KR76_9FIRM</name>
<dbReference type="PROSITE" id="PS51755">
    <property type="entry name" value="OMPR_PHOB"/>
    <property type="match status" value="1"/>
</dbReference>
<dbReference type="FunFam" id="3.40.50.2300:FF:000001">
    <property type="entry name" value="DNA-binding response regulator PhoB"/>
    <property type="match status" value="1"/>
</dbReference>
<reference evidence="12" key="1">
    <citation type="submission" date="2020-10" db="EMBL/GenBank/DDBJ databases">
        <authorList>
            <person name="Gilroy R."/>
        </authorList>
    </citation>
    <scope>NUCLEOTIDE SEQUENCE</scope>
    <source>
        <strain evidence="12">CHK181-108</strain>
    </source>
</reference>
<comment type="caution">
    <text evidence="12">The sequence shown here is derived from an EMBL/GenBank/DDBJ whole genome shotgun (WGS) entry which is preliminary data.</text>
</comment>
<dbReference type="InterPro" id="IPR001789">
    <property type="entry name" value="Sig_transdc_resp-reg_receiver"/>
</dbReference>
<evidence type="ECO:0000256" key="9">
    <source>
        <dbReference type="PROSITE-ProRule" id="PRU01091"/>
    </source>
</evidence>
<evidence type="ECO:0000256" key="4">
    <source>
        <dbReference type="ARBA" id="ARBA00023015"/>
    </source>
</evidence>
<dbReference type="FunFam" id="1.10.10.10:FF:000018">
    <property type="entry name" value="DNA-binding response regulator ResD"/>
    <property type="match status" value="1"/>
</dbReference>
<dbReference type="Pfam" id="PF00486">
    <property type="entry name" value="Trans_reg_C"/>
    <property type="match status" value="1"/>
</dbReference>
<evidence type="ECO:0000259" key="10">
    <source>
        <dbReference type="PROSITE" id="PS50110"/>
    </source>
</evidence>
<dbReference type="InterPro" id="IPR011006">
    <property type="entry name" value="CheY-like_superfamily"/>
</dbReference>
<sequence length="231" mass="26660">MFMKVLVVDDEKVIVKAIKFNLMQDGYQVETAFDGEEAVRLAHDDTIDIILLDVMLPKMDGFTVCRTIRTFSNVPIIMLTAKSEDIDKILGLEYGADDYITKPFNIREVTARIKAILRRVNPSPKGDRDKLIISGDIRLDYNFRRVTVGDKTIELTSKEFDLLELFLKNPGKVYTRENLLDTAWGIDYPGDARTVDVHIRRLREKIEKNPAEPCYIKTKWGVGYYYKKEQS</sequence>
<feature type="domain" description="Response regulatory" evidence="10">
    <location>
        <begin position="4"/>
        <end position="117"/>
    </location>
</feature>
<dbReference type="SUPFAM" id="SSF52172">
    <property type="entry name" value="CheY-like"/>
    <property type="match status" value="1"/>
</dbReference>
<dbReference type="GO" id="GO:0005829">
    <property type="term" value="C:cytosol"/>
    <property type="evidence" value="ECO:0007669"/>
    <property type="project" value="TreeGrafter"/>
</dbReference>
<dbReference type="InterPro" id="IPR036388">
    <property type="entry name" value="WH-like_DNA-bd_sf"/>
</dbReference>
<evidence type="ECO:0000256" key="3">
    <source>
        <dbReference type="ARBA" id="ARBA00023012"/>
    </source>
</evidence>
<proteinExistence type="predicted"/>
<organism evidence="12 13">
    <name type="scientific">Candidatus Ornithomonoglobus intestinigallinarum</name>
    <dbReference type="NCBI Taxonomy" id="2840894"/>
    <lineage>
        <taxon>Bacteria</taxon>
        <taxon>Bacillati</taxon>
        <taxon>Bacillota</taxon>
        <taxon>Clostridia</taxon>
        <taxon>Candidatus Ornithomonoglobus</taxon>
    </lineage>
</organism>
<evidence type="ECO:0000256" key="2">
    <source>
        <dbReference type="ARBA" id="ARBA00022553"/>
    </source>
</evidence>
<reference evidence="12" key="2">
    <citation type="journal article" date="2021" name="PeerJ">
        <title>Extensive microbial diversity within the chicken gut microbiome revealed by metagenomics and culture.</title>
        <authorList>
            <person name="Gilroy R."/>
            <person name="Ravi A."/>
            <person name="Getino M."/>
            <person name="Pursley I."/>
            <person name="Horton D.L."/>
            <person name="Alikhan N.F."/>
            <person name="Baker D."/>
            <person name="Gharbi K."/>
            <person name="Hall N."/>
            <person name="Watson M."/>
            <person name="Adriaenssens E.M."/>
            <person name="Foster-Nyarko E."/>
            <person name="Jarju S."/>
            <person name="Secka A."/>
            <person name="Antonio M."/>
            <person name="Oren A."/>
            <person name="Chaudhuri R.R."/>
            <person name="La Ragione R."/>
            <person name="Hildebrand F."/>
            <person name="Pallen M.J."/>
        </authorList>
    </citation>
    <scope>NUCLEOTIDE SEQUENCE</scope>
    <source>
        <strain evidence="12">CHK181-108</strain>
    </source>
</reference>
<dbReference type="GO" id="GO:0000976">
    <property type="term" value="F:transcription cis-regulatory region binding"/>
    <property type="evidence" value="ECO:0007669"/>
    <property type="project" value="TreeGrafter"/>
</dbReference>
<evidence type="ECO:0000256" key="6">
    <source>
        <dbReference type="ARBA" id="ARBA00023163"/>
    </source>
</evidence>
<dbReference type="CDD" id="cd00383">
    <property type="entry name" value="trans_reg_C"/>
    <property type="match status" value="1"/>
</dbReference>
<dbReference type="SMART" id="SM00862">
    <property type="entry name" value="Trans_reg_C"/>
    <property type="match status" value="1"/>
</dbReference>
<keyword evidence="6" id="KW-0804">Transcription</keyword>
<dbReference type="InterPro" id="IPR016032">
    <property type="entry name" value="Sig_transdc_resp-reg_C-effctor"/>
</dbReference>
<dbReference type="Gene3D" id="6.10.250.690">
    <property type="match status" value="1"/>
</dbReference>
<dbReference type="PANTHER" id="PTHR48111">
    <property type="entry name" value="REGULATOR OF RPOS"/>
    <property type="match status" value="1"/>
</dbReference>
<accession>A0A9D1KR76</accession>
<evidence type="ECO:0000256" key="5">
    <source>
        <dbReference type="ARBA" id="ARBA00023125"/>
    </source>
</evidence>
<dbReference type="PROSITE" id="PS50110">
    <property type="entry name" value="RESPONSE_REGULATORY"/>
    <property type="match status" value="1"/>
</dbReference>
<dbReference type="PANTHER" id="PTHR48111:SF40">
    <property type="entry name" value="PHOSPHATE REGULON TRANSCRIPTIONAL REGULATORY PROTEIN PHOB"/>
    <property type="match status" value="1"/>
</dbReference>
<dbReference type="Gene3D" id="3.40.50.2300">
    <property type="match status" value="1"/>
</dbReference>
<feature type="DNA-binding region" description="OmpR/PhoB-type" evidence="9">
    <location>
        <begin position="129"/>
        <end position="228"/>
    </location>
</feature>
<evidence type="ECO:0000256" key="8">
    <source>
        <dbReference type="PROSITE-ProRule" id="PRU00169"/>
    </source>
</evidence>
<dbReference type="InterPro" id="IPR039420">
    <property type="entry name" value="WalR-like"/>
</dbReference>
<dbReference type="Pfam" id="PF00072">
    <property type="entry name" value="Response_reg"/>
    <property type="match status" value="1"/>
</dbReference>
<evidence type="ECO:0000256" key="7">
    <source>
        <dbReference type="ARBA" id="ARBA00024867"/>
    </source>
</evidence>
<dbReference type="AlphaFoldDB" id="A0A9D1KR76"/>
<evidence type="ECO:0000259" key="11">
    <source>
        <dbReference type="PROSITE" id="PS51755"/>
    </source>
</evidence>
<dbReference type="EMBL" id="DVLU01000079">
    <property type="protein sequence ID" value="HIT85801.1"/>
    <property type="molecule type" value="Genomic_DNA"/>
</dbReference>
<dbReference type="Proteomes" id="UP000824165">
    <property type="component" value="Unassembled WGS sequence"/>
</dbReference>
<dbReference type="Gene3D" id="1.10.10.10">
    <property type="entry name" value="Winged helix-like DNA-binding domain superfamily/Winged helix DNA-binding domain"/>
    <property type="match status" value="1"/>
</dbReference>
<keyword evidence="2 8" id="KW-0597">Phosphoprotein</keyword>
<keyword evidence="5 9" id="KW-0238">DNA-binding</keyword>
<dbReference type="GO" id="GO:0006355">
    <property type="term" value="P:regulation of DNA-templated transcription"/>
    <property type="evidence" value="ECO:0007669"/>
    <property type="project" value="InterPro"/>
</dbReference>
<dbReference type="GO" id="GO:0032993">
    <property type="term" value="C:protein-DNA complex"/>
    <property type="evidence" value="ECO:0007669"/>
    <property type="project" value="TreeGrafter"/>
</dbReference>
<comment type="function">
    <text evidence="7">May play the central regulatory role in sporulation. It may be an element of the effector pathway responsible for the activation of sporulation genes in response to nutritional stress. Spo0A may act in concert with spo0H (a sigma factor) to control the expression of some genes that are critical to the sporulation process.</text>
</comment>
<dbReference type="GO" id="GO:0000156">
    <property type="term" value="F:phosphorelay response regulator activity"/>
    <property type="evidence" value="ECO:0007669"/>
    <property type="project" value="TreeGrafter"/>
</dbReference>
<feature type="modified residue" description="4-aspartylphosphate" evidence="8">
    <location>
        <position position="53"/>
    </location>
</feature>
<keyword evidence="3" id="KW-0902">Two-component regulatory system</keyword>
<gene>
    <name evidence="12" type="ORF">IAA60_07855</name>
</gene>
<keyword evidence="4" id="KW-0805">Transcription regulation</keyword>
<feature type="domain" description="OmpR/PhoB-type" evidence="11">
    <location>
        <begin position="129"/>
        <end position="228"/>
    </location>
</feature>
<dbReference type="InterPro" id="IPR001867">
    <property type="entry name" value="OmpR/PhoB-type_DNA-bd"/>
</dbReference>
<evidence type="ECO:0000313" key="12">
    <source>
        <dbReference type="EMBL" id="HIT85801.1"/>
    </source>
</evidence>